<evidence type="ECO:0000256" key="1">
    <source>
        <dbReference type="SAM" id="Phobius"/>
    </source>
</evidence>
<protein>
    <submittedName>
        <fullName evidence="3">2TM domain-containing protein</fullName>
    </submittedName>
</protein>
<organism evidence="3 4">
    <name type="scientific">Cellulophaga baltica</name>
    <dbReference type="NCBI Taxonomy" id="76594"/>
    <lineage>
        <taxon>Bacteria</taxon>
        <taxon>Pseudomonadati</taxon>
        <taxon>Bacteroidota</taxon>
        <taxon>Flavobacteriia</taxon>
        <taxon>Flavobacteriales</taxon>
        <taxon>Flavobacteriaceae</taxon>
        <taxon>Cellulophaga</taxon>
    </lineage>
</organism>
<feature type="domain" description="2TM" evidence="2">
    <location>
        <begin position="10"/>
        <end position="105"/>
    </location>
</feature>
<evidence type="ECO:0000313" key="3">
    <source>
        <dbReference type="EMBL" id="SDF49196.1"/>
    </source>
</evidence>
<keyword evidence="4" id="KW-1185">Reference proteome</keyword>
<name>A0A1G7LII5_9FLAO</name>
<keyword evidence="1" id="KW-0472">Membrane</keyword>
<evidence type="ECO:0000313" key="4">
    <source>
        <dbReference type="Proteomes" id="UP000182114"/>
    </source>
</evidence>
<feature type="transmembrane region" description="Helical" evidence="1">
    <location>
        <begin position="64"/>
        <end position="85"/>
    </location>
</feature>
<keyword evidence="1" id="KW-0812">Transmembrane</keyword>
<dbReference type="Pfam" id="PF13239">
    <property type="entry name" value="2TM"/>
    <property type="match status" value="1"/>
</dbReference>
<feature type="transmembrane region" description="Helical" evidence="1">
    <location>
        <begin position="21"/>
        <end position="44"/>
    </location>
</feature>
<dbReference type="EMBL" id="FNBD01000018">
    <property type="protein sequence ID" value="SDF49196.1"/>
    <property type="molecule type" value="Genomic_DNA"/>
</dbReference>
<dbReference type="AlphaFoldDB" id="A0A1G7LII5"/>
<evidence type="ECO:0000259" key="2">
    <source>
        <dbReference type="Pfam" id="PF13239"/>
    </source>
</evidence>
<proteinExistence type="predicted"/>
<dbReference type="eggNOG" id="ENOG50338DA">
    <property type="taxonomic scope" value="Bacteria"/>
</dbReference>
<sequence length="114" mass="13388">MDLDKRTKLERAQKRVATIKGFYDHLTIYVIINILVFIFKGKFIITLLIKEALGNPQILNWIDWNVYGIPIIWGIGVLIHGVIVFKIRPSFLTHWEEKKIKKYMNEEQESSSSL</sequence>
<dbReference type="RefSeq" id="WP_074539460.1">
    <property type="nucleotide sequence ID" value="NZ_FNBD01000018.1"/>
</dbReference>
<dbReference type="InterPro" id="IPR025698">
    <property type="entry name" value="2TM_dom"/>
</dbReference>
<keyword evidence="1" id="KW-1133">Transmembrane helix</keyword>
<reference evidence="4" key="1">
    <citation type="submission" date="2016-10" db="EMBL/GenBank/DDBJ databases">
        <authorList>
            <person name="Varghese N."/>
            <person name="Submissions S."/>
        </authorList>
    </citation>
    <scope>NUCLEOTIDE SEQUENCE [LARGE SCALE GENOMIC DNA]</scope>
    <source>
        <strain evidence="4">DSM 24729</strain>
    </source>
</reference>
<gene>
    <name evidence="3" type="ORF">SAMN04487992_11833</name>
</gene>
<accession>A0A1G7LII5</accession>
<dbReference type="Proteomes" id="UP000182114">
    <property type="component" value="Unassembled WGS sequence"/>
</dbReference>